<sequence length="239" mass="24548">MPEALGRTFTGRGVRIAVIDSGVHPDHPHIRADHVLPGRAIAPDGTMLAGDDAALDRLGHGTAVTAAIQEKAPDAEILPMRVFHDTLKTSARALAAAIGLSLDLGADVINLSLGTVNPAHGALFAGLATRAAEQGALIVAAREANGAPCLPGALEGVLGVGLDWDVPRETWRVENGVLYASGYPRPIPGVPLQHNLYGISFATAQASGFAACACERLRSTGADETLLAALLQLDAIAAV</sequence>
<dbReference type="PROSITE" id="PS51892">
    <property type="entry name" value="SUBTILASE"/>
    <property type="match status" value="1"/>
</dbReference>
<dbReference type="SUPFAM" id="SSF52743">
    <property type="entry name" value="Subtilisin-like"/>
    <property type="match status" value="1"/>
</dbReference>
<comment type="caution">
    <text evidence="7">The sequence shown here is derived from an EMBL/GenBank/DDBJ whole genome shotgun (WGS) entry which is preliminary data.</text>
</comment>
<accession>A0ABU9Y447</accession>
<organism evidence="7 8">
    <name type="scientific">Sphingomonas oligophenolica</name>
    <dbReference type="NCBI Taxonomy" id="301154"/>
    <lineage>
        <taxon>Bacteria</taxon>
        <taxon>Pseudomonadati</taxon>
        <taxon>Pseudomonadota</taxon>
        <taxon>Alphaproteobacteria</taxon>
        <taxon>Sphingomonadales</taxon>
        <taxon>Sphingomonadaceae</taxon>
        <taxon>Sphingomonas</taxon>
    </lineage>
</organism>
<dbReference type="InterPro" id="IPR000209">
    <property type="entry name" value="Peptidase_S8/S53_dom"/>
</dbReference>
<keyword evidence="8" id="KW-1185">Reference proteome</keyword>
<protein>
    <submittedName>
        <fullName evidence="7">S8 family serine peptidase</fullName>
    </submittedName>
</protein>
<dbReference type="InterPro" id="IPR036852">
    <property type="entry name" value="Peptidase_S8/S53_dom_sf"/>
</dbReference>
<evidence type="ECO:0000256" key="5">
    <source>
        <dbReference type="PROSITE-ProRule" id="PRU01240"/>
    </source>
</evidence>
<comment type="similarity">
    <text evidence="1 5">Belongs to the peptidase S8 family.</text>
</comment>
<dbReference type="PANTHER" id="PTHR43806">
    <property type="entry name" value="PEPTIDASE S8"/>
    <property type="match status" value="1"/>
</dbReference>
<dbReference type="RefSeq" id="WP_343888314.1">
    <property type="nucleotide sequence ID" value="NZ_BAAAEH010000008.1"/>
</dbReference>
<keyword evidence="4" id="KW-0720">Serine protease</keyword>
<evidence type="ECO:0000313" key="8">
    <source>
        <dbReference type="Proteomes" id="UP001419910"/>
    </source>
</evidence>
<reference evidence="7 8" key="1">
    <citation type="submission" date="2024-05" db="EMBL/GenBank/DDBJ databases">
        <authorList>
            <person name="Liu Q."/>
            <person name="Xin Y.-H."/>
        </authorList>
    </citation>
    <scope>NUCLEOTIDE SEQUENCE [LARGE SCALE GENOMIC DNA]</scope>
    <source>
        <strain evidence="7 8">CGMCC 1.10181</strain>
    </source>
</reference>
<dbReference type="InterPro" id="IPR015500">
    <property type="entry name" value="Peptidase_S8_subtilisin-rel"/>
</dbReference>
<evidence type="ECO:0000313" key="7">
    <source>
        <dbReference type="EMBL" id="MEN2790566.1"/>
    </source>
</evidence>
<evidence type="ECO:0000256" key="2">
    <source>
        <dbReference type="ARBA" id="ARBA00022670"/>
    </source>
</evidence>
<dbReference type="Pfam" id="PF00082">
    <property type="entry name" value="Peptidase_S8"/>
    <property type="match status" value="1"/>
</dbReference>
<keyword evidence="2" id="KW-0645">Protease</keyword>
<dbReference type="PANTHER" id="PTHR43806:SF11">
    <property type="entry name" value="CEREVISIN-RELATED"/>
    <property type="match status" value="1"/>
</dbReference>
<name>A0ABU9Y447_9SPHN</name>
<comment type="caution">
    <text evidence="5">Lacks conserved residue(s) required for the propagation of feature annotation.</text>
</comment>
<dbReference type="Proteomes" id="UP001419910">
    <property type="component" value="Unassembled WGS sequence"/>
</dbReference>
<evidence type="ECO:0000256" key="1">
    <source>
        <dbReference type="ARBA" id="ARBA00011073"/>
    </source>
</evidence>
<evidence type="ECO:0000256" key="4">
    <source>
        <dbReference type="ARBA" id="ARBA00022825"/>
    </source>
</evidence>
<dbReference type="PRINTS" id="PR00723">
    <property type="entry name" value="SUBTILISIN"/>
</dbReference>
<dbReference type="InterPro" id="IPR023827">
    <property type="entry name" value="Peptidase_S8_Asp-AS"/>
</dbReference>
<dbReference type="EMBL" id="JBDIME010000010">
    <property type="protein sequence ID" value="MEN2790566.1"/>
    <property type="molecule type" value="Genomic_DNA"/>
</dbReference>
<keyword evidence="3" id="KW-0378">Hydrolase</keyword>
<dbReference type="InterPro" id="IPR050131">
    <property type="entry name" value="Peptidase_S8_subtilisin-like"/>
</dbReference>
<feature type="domain" description="Peptidase S8/S53" evidence="6">
    <location>
        <begin position="11"/>
        <end position="141"/>
    </location>
</feature>
<evidence type="ECO:0000259" key="6">
    <source>
        <dbReference type="Pfam" id="PF00082"/>
    </source>
</evidence>
<evidence type="ECO:0000256" key="3">
    <source>
        <dbReference type="ARBA" id="ARBA00022801"/>
    </source>
</evidence>
<gene>
    <name evidence="7" type="ORF">ABC974_13080</name>
</gene>
<dbReference type="PROSITE" id="PS00136">
    <property type="entry name" value="SUBTILASE_ASP"/>
    <property type="match status" value="1"/>
</dbReference>
<dbReference type="Gene3D" id="3.40.50.200">
    <property type="entry name" value="Peptidase S8/S53 domain"/>
    <property type="match status" value="1"/>
</dbReference>
<proteinExistence type="inferred from homology"/>